<dbReference type="KEGG" id="zmp:Zymop_1389"/>
<dbReference type="PATRIC" id="fig|579138.3.peg.1472"/>
<dbReference type="STRING" id="579138.Zymop_1389"/>
<organism evidence="1 2">
    <name type="scientific">Zymomonas mobilis subsp. pomaceae (strain ATCC 29192 / DSM 22645 / JCM 10191 / CCUG 17912 / NBRC 13757 / NCIMB 11200 / NRRL B-4491 / Barker I)</name>
    <dbReference type="NCBI Taxonomy" id="579138"/>
    <lineage>
        <taxon>Bacteria</taxon>
        <taxon>Pseudomonadati</taxon>
        <taxon>Pseudomonadota</taxon>
        <taxon>Alphaproteobacteria</taxon>
        <taxon>Sphingomonadales</taxon>
        <taxon>Zymomonadaceae</taxon>
        <taxon>Zymomonas</taxon>
    </lineage>
</organism>
<dbReference type="Proteomes" id="UP000000491">
    <property type="component" value="Chromosome"/>
</dbReference>
<dbReference type="HOGENOM" id="CLU_1643070_0_0_5"/>
<dbReference type="RefSeq" id="WP_013934668.1">
    <property type="nucleotide sequence ID" value="NC_015709.1"/>
</dbReference>
<sequence length="161" mass="18368">MSKNTDFGSHMSVKRQFHTLYILPLFLAIPVGLLAQASALTQNKSPFGHWQNIQESQADFVNGYNSSKITVKCDKPAQRLVLGFSGYSEPQIKIATHHSAQDYTLLPDEKGQPILVFKRHDSLMKTLASETTQVTFEGHHSNKWMMQNNHQLARIIQYCWH</sequence>
<proteinExistence type="predicted"/>
<evidence type="ECO:0000313" key="1">
    <source>
        <dbReference type="EMBL" id="AEI38279.1"/>
    </source>
</evidence>
<name>F8EV61_ZYMMT</name>
<dbReference type="AlphaFoldDB" id="F8EV61"/>
<evidence type="ECO:0000313" key="2">
    <source>
        <dbReference type="Proteomes" id="UP000000491"/>
    </source>
</evidence>
<gene>
    <name evidence="1" type="ordered locus">Zymop_1389</name>
</gene>
<reference evidence="1 2" key="1">
    <citation type="journal article" date="2011" name="J. Bacteriol.">
        <title>Genome sequence of the ethanol-producing Zymomonas mobilis subsp. pomaceae lectotype strain ATCC 29192.</title>
        <authorList>
            <person name="Kouvelis V.N."/>
            <person name="Davenport K.W."/>
            <person name="Brettin T.S."/>
            <person name="Bruce D."/>
            <person name="Detter C."/>
            <person name="Han C.S."/>
            <person name="Nolan M."/>
            <person name="Tapia R."/>
            <person name="Damoulaki A."/>
            <person name="Kyrpides N.C."/>
            <person name="Typas M.A."/>
            <person name="Pappas K.M."/>
        </authorList>
    </citation>
    <scope>NUCLEOTIDE SEQUENCE [LARGE SCALE GENOMIC DNA]</scope>
    <source>
        <strain evidence="2">ATCC 29192 / DSM 22645 / JCM 10191 / CCUG 17912 / NBRC 13757 / NCIMB 11200 / NRRL B-4491 / Barker I</strain>
    </source>
</reference>
<protein>
    <submittedName>
        <fullName evidence="1">Uncharacterized protein</fullName>
    </submittedName>
</protein>
<dbReference type="EMBL" id="CP002865">
    <property type="protein sequence ID" value="AEI38279.1"/>
    <property type="molecule type" value="Genomic_DNA"/>
</dbReference>
<accession>F8EV61</accession>